<name>A0A1U9VEL1_9RALS</name>
<dbReference type="EMBL" id="CP019911">
    <property type="protein sequence ID" value="AQW29120.1"/>
    <property type="molecule type" value="Genomic_DNA"/>
</dbReference>
<gene>
    <name evidence="1" type="ORF">B0B51_03225</name>
</gene>
<sequence length="107" mass="11431">MGKMVSMKREADDLAYSEWTPAAYPCGLCLYLDEDQCEALGIDKALKAGTQLTLQAKAIVTSATESLERDGDDKGTDVSLSLQITDLGVTVQGVLRNAADVLYGKAE</sequence>
<dbReference type="RefSeq" id="WP_078221865.1">
    <property type="nucleotide sequence ID" value="NZ_CP019911.1"/>
</dbReference>
<accession>A0A1U9VEL1</accession>
<proteinExistence type="predicted"/>
<dbReference type="Pfam" id="PF21628">
    <property type="entry name" value="Gp10-like"/>
    <property type="match status" value="1"/>
</dbReference>
<evidence type="ECO:0000313" key="1">
    <source>
        <dbReference type="EMBL" id="AQW29120.1"/>
    </source>
</evidence>
<dbReference type="InterPro" id="IPR049302">
    <property type="entry name" value="Gp10-like"/>
</dbReference>
<dbReference type="Proteomes" id="UP000189628">
    <property type="component" value="Chromosome"/>
</dbReference>
<evidence type="ECO:0000313" key="2">
    <source>
        <dbReference type="Proteomes" id="UP000189628"/>
    </source>
</evidence>
<reference evidence="1 2" key="1">
    <citation type="submission" date="2017-02" db="EMBL/GenBank/DDBJ databases">
        <title>Blood Disease Bacterium A2-HR MARDI.</title>
        <authorList>
            <person name="Badrun R."/>
            <person name="Abu Bakar N."/>
            <person name="Laboh R."/>
        </authorList>
    </citation>
    <scope>NUCLEOTIDE SEQUENCE [LARGE SCALE GENOMIC DNA]</scope>
    <source>
        <strain evidence="1 2">A2-HR MARDI</strain>
    </source>
</reference>
<protein>
    <submittedName>
        <fullName evidence="1">Uncharacterized protein</fullName>
    </submittedName>
</protein>
<dbReference type="AlphaFoldDB" id="A0A1U9VEL1"/>
<organism evidence="1 2">
    <name type="scientific">blood disease bacterium A2-HR MARDI</name>
    <dbReference type="NCBI Taxonomy" id="1944648"/>
    <lineage>
        <taxon>Bacteria</taxon>
        <taxon>Pseudomonadati</taxon>
        <taxon>Pseudomonadota</taxon>
        <taxon>Betaproteobacteria</taxon>
        <taxon>Burkholderiales</taxon>
        <taxon>Burkholderiaceae</taxon>
        <taxon>Ralstonia</taxon>
        <taxon>Ralstonia solanacearum species complex</taxon>
    </lineage>
</organism>